<evidence type="ECO:0000313" key="2">
    <source>
        <dbReference type="EMBL" id="ANL85417.1"/>
    </source>
</evidence>
<evidence type="ECO:0000313" key="3">
    <source>
        <dbReference type="Proteomes" id="UP000078551"/>
    </source>
</evidence>
<dbReference type="Proteomes" id="UP000078551">
    <property type="component" value="Chromosome"/>
</dbReference>
<sequence>MQALLGWVENHSRNRRRRGAAFSEGVRMAAGLAISDWCETILPGVRQFSKIGNRPAAPAPGGRGIPASAQLTLC</sequence>
<accession>A0ABM6CB85</accession>
<keyword evidence="3" id="KW-1185">Reference proteome</keyword>
<evidence type="ECO:0000256" key="1">
    <source>
        <dbReference type="SAM" id="MobiDB-lite"/>
    </source>
</evidence>
<organism evidence="2 3">
    <name type="scientific">Rhizobium phaseoli</name>
    <dbReference type="NCBI Taxonomy" id="396"/>
    <lineage>
        <taxon>Bacteria</taxon>
        <taxon>Pseudomonadati</taxon>
        <taxon>Pseudomonadota</taxon>
        <taxon>Alphaproteobacteria</taxon>
        <taxon>Hyphomicrobiales</taxon>
        <taxon>Rhizobiaceae</taxon>
        <taxon>Rhizobium/Agrobacterium group</taxon>
        <taxon>Rhizobium</taxon>
    </lineage>
</organism>
<dbReference type="EMBL" id="CP013568">
    <property type="protein sequence ID" value="ANL85417.1"/>
    <property type="molecule type" value="Genomic_DNA"/>
</dbReference>
<protein>
    <recommendedName>
        <fullName evidence="4">Transposase</fullName>
    </recommendedName>
</protein>
<feature type="region of interest" description="Disordered" evidence="1">
    <location>
        <begin position="52"/>
        <end position="74"/>
    </location>
</feature>
<name>A0ABM6CB85_9HYPH</name>
<proteinExistence type="predicted"/>
<gene>
    <name evidence="2" type="ORF">AMC81_CH02656</name>
</gene>
<reference evidence="2 3" key="1">
    <citation type="submission" date="2015-11" db="EMBL/GenBank/DDBJ databases">
        <title>The limits of bacterial species coexistence and the symbiotic plasmid transference in sympatric Rhizobium populations.</title>
        <authorList>
            <person name="Perez-Carrascal O.M."/>
            <person name="VanInsberghe D."/>
            <person name="Juarez S."/>
            <person name="Polz M.F."/>
            <person name="Vinuesa P."/>
            <person name="Gonzalez V."/>
        </authorList>
    </citation>
    <scope>NUCLEOTIDE SEQUENCE [LARGE SCALE GENOMIC DNA]</scope>
    <source>
        <strain evidence="2 3">N771</strain>
    </source>
</reference>
<evidence type="ECO:0008006" key="4">
    <source>
        <dbReference type="Google" id="ProtNLM"/>
    </source>
</evidence>